<dbReference type="PANTHER" id="PTHR11409:SF42">
    <property type="entry name" value="ADENOSINE DEAMINASE-LIKE PROTEIN"/>
    <property type="match status" value="1"/>
</dbReference>
<dbReference type="InterPro" id="IPR001365">
    <property type="entry name" value="A_deaminase_dom"/>
</dbReference>
<comment type="similarity">
    <text evidence="2">Belongs to the metallo-dependent hydrolases superfamily. Adenosine and AMP deaminases family.</text>
</comment>
<dbReference type="GO" id="GO:0004000">
    <property type="term" value="F:adenosine deaminase activity"/>
    <property type="evidence" value="ECO:0007669"/>
    <property type="project" value="TreeGrafter"/>
</dbReference>
<dbReference type="Gene3D" id="3.20.20.140">
    <property type="entry name" value="Metal-dependent hydrolases"/>
    <property type="match status" value="1"/>
</dbReference>
<dbReference type="GO" id="GO:0006154">
    <property type="term" value="P:adenosine catabolic process"/>
    <property type="evidence" value="ECO:0007669"/>
    <property type="project" value="TreeGrafter"/>
</dbReference>
<keyword evidence="6" id="KW-0546">Nucleotide metabolism</keyword>
<dbReference type="SUPFAM" id="SSF51556">
    <property type="entry name" value="Metallo-dependent hydrolases"/>
    <property type="match status" value="1"/>
</dbReference>
<evidence type="ECO:0000313" key="9">
    <source>
        <dbReference type="EMBL" id="MBX30558.1"/>
    </source>
</evidence>
<keyword evidence="3" id="KW-0479">Metal-binding</keyword>
<sequence>MLDILPHRIGHASCFQEEQWRKLKSSKIPVEICLTSNIRTDTISSIDIHHFVDLYNAKHPLVLCTDDSGVFSTSLTNEYNIASSAFGLGKKEMFELARNAVKFIFADGKVKRDLTEIFNSAAKRLDL</sequence>
<evidence type="ECO:0000256" key="7">
    <source>
        <dbReference type="ARBA" id="ARBA00048787"/>
    </source>
</evidence>
<evidence type="ECO:0000256" key="6">
    <source>
        <dbReference type="ARBA" id="ARBA00023080"/>
    </source>
</evidence>
<protein>
    <submittedName>
        <fullName evidence="9">Uncharacterized protein MANES_16G010200</fullName>
    </submittedName>
</protein>
<evidence type="ECO:0000256" key="3">
    <source>
        <dbReference type="ARBA" id="ARBA00022723"/>
    </source>
</evidence>
<evidence type="ECO:0000256" key="1">
    <source>
        <dbReference type="ARBA" id="ARBA00001947"/>
    </source>
</evidence>
<proteinExistence type="inferred from homology"/>
<feature type="domain" description="Adenosine deaminase" evidence="8">
    <location>
        <begin position="7"/>
        <end position="116"/>
    </location>
</feature>
<evidence type="ECO:0000256" key="2">
    <source>
        <dbReference type="ARBA" id="ARBA00006676"/>
    </source>
</evidence>
<evidence type="ECO:0000259" key="8">
    <source>
        <dbReference type="Pfam" id="PF00962"/>
    </source>
</evidence>
<dbReference type="GO" id="GO:0046103">
    <property type="term" value="P:inosine biosynthetic process"/>
    <property type="evidence" value="ECO:0007669"/>
    <property type="project" value="TreeGrafter"/>
</dbReference>
<keyword evidence="5" id="KW-0862">Zinc</keyword>
<accession>A0A2P2MK03</accession>
<dbReference type="InterPro" id="IPR032466">
    <property type="entry name" value="Metal_Hydrolase"/>
</dbReference>
<dbReference type="EMBL" id="GGEC01050074">
    <property type="protein sequence ID" value="MBX30558.1"/>
    <property type="molecule type" value="Transcribed_RNA"/>
</dbReference>
<dbReference type="AlphaFoldDB" id="A0A2P2MK03"/>
<dbReference type="PANTHER" id="PTHR11409">
    <property type="entry name" value="ADENOSINE DEAMINASE"/>
    <property type="match status" value="1"/>
</dbReference>
<name>A0A2P2MK03_RHIMU</name>
<organism evidence="9">
    <name type="scientific">Rhizophora mucronata</name>
    <name type="common">Asiatic mangrove</name>
    <dbReference type="NCBI Taxonomy" id="61149"/>
    <lineage>
        <taxon>Eukaryota</taxon>
        <taxon>Viridiplantae</taxon>
        <taxon>Streptophyta</taxon>
        <taxon>Embryophyta</taxon>
        <taxon>Tracheophyta</taxon>
        <taxon>Spermatophyta</taxon>
        <taxon>Magnoliopsida</taxon>
        <taxon>eudicotyledons</taxon>
        <taxon>Gunneridae</taxon>
        <taxon>Pentapetalae</taxon>
        <taxon>rosids</taxon>
        <taxon>fabids</taxon>
        <taxon>Malpighiales</taxon>
        <taxon>Rhizophoraceae</taxon>
        <taxon>Rhizophora</taxon>
    </lineage>
</organism>
<dbReference type="GO" id="GO:0046872">
    <property type="term" value="F:metal ion binding"/>
    <property type="evidence" value="ECO:0007669"/>
    <property type="project" value="UniProtKB-KW"/>
</dbReference>
<evidence type="ECO:0000256" key="5">
    <source>
        <dbReference type="ARBA" id="ARBA00022833"/>
    </source>
</evidence>
<dbReference type="Pfam" id="PF00962">
    <property type="entry name" value="A_deaminase"/>
    <property type="match status" value="1"/>
</dbReference>
<dbReference type="InterPro" id="IPR006330">
    <property type="entry name" value="Ado/ade_deaminase"/>
</dbReference>
<dbReference type="GO" id="GO:0009117">
    <property type="term" value="P:nucleotide metabolic process"/>
    <property type="evidence" value="ECO:0007669"/>
    <property type="project" value="UniProtKB-KW"/>
</dbReference>
<reference evidence="9" key="1">
    <citation type="submission" date="2018-02" db="EMBL/GenBank/DDBJ databases">
        <title>Rhizophora mucronata_Transcriptome.</title>
        <authorList>
            <person name="Meera S.P."/>
            <person name="Sreeshan A."/>
            <person name="Augustine A."/>
        </authorList>
    </citation>
    <scope>NUCLEOTIDE SEQUENCE</scope>
    <source>
        <tissue evidence="9">Leaf</tissue>
    </source>
</reference>
<comment type="catalytic activity">
    <reaction evidence="7">
        <text>N(6)-methyl-AMP + H2O + H(+) = IMP + methylamine</text>
        <dbReference type="Rhea" id="RHEA:16001"/>
        <dbReference type="ChEBI" id="CHEBI:15377"/>
        <dbReference type="ChEBI" id="CHEBI:15378"/>
        <dbReference type="ChEBI" id="CHEBI:58053"/>
        <dbReference type="ChEBI" id="CHEBI:59338"/>
        <dbReference type="ChEBI" id="CHEBI:144842"/>
    </reaction>
    <physiologicalReaction direction="left-to-right" evidence="7">
        <dbReference type="Rhea" id="RHEA:16002"/>
    </physiologicalReaction>
</comment>
<comment type="cofactor">
    <cofactor evidence="1">
        <name>Zn(2+)</name>
        <dbReference type="ChEBI" id="CHEBI:29105"/>
    </cofactor>
</comment>
<keyword evidence="4" id="KW-0378">Hydrolase</keyword>
<evidence type="ECO:0000256" key="4">
    <source>
        <dbReference type="ARBA" id="ARBA00022801"/>
    </source>
</evidence>